<evidence type="ECO:0000256" key="9">
    <source>
        <dbReference type="ARBA" id="ARBA00023303"/>
    </source>
</evidence>
<dbReference type="OrthoDB" id="8065205at2759"/>
<dbReference type="Pfam" id="PF00520">
    <property type="entry name" value="Ion_trans"/>
    <property type="match status" value="1"/>
</dbReference>
<dbReference type="Proteomes" id="UP000502823">
    <property type="component" value="Unassembled WGS sequence"/>
</dbReference>
<feature type="domain" description="Ion transport" evidence="11">
    <location>
        <begin position="29"/>
        <end position="189"/>
    </location>
</feature>
<keyword evidence="9" id="KW-0407">Ion channel</keyword>
<keyword evidence="3 10" id="KW-0812">Transmembrane</keyword>
<keyword evidence="5 10" id="KW-1133">Transmembrane helix</keyword>
<evidence type="ECO:0000256" key="6">
    <source>
        <dbReference type="ARBA" id="ARBA00023043"/>
    </source>
</evidence>
<feature type="transmembrane region" description="Helical" evidence="10">
    <location>
        <begin position="103"/>
        <end position="125"/>
    </location>
</feature>
<name>A0A6L2PGN2_COPFO</name>
<comment type="caution">
    <text evidence="12">The sequence shown here is derived from an EMBL/GenBank/DDBJ whole genome shotgun (WGS) entry which is preliminary data.</text>
</comment>
<proteinExistence type="predicted"/>
<evidence type="ECO:0000256" key="7">
    <source>
        <dbReference type="ARBA" id="ARBA00023065"/>
    </source>
</evidence>
<evidence type="ECO:0000256" key="2">
    <source>
        <dbReference type="ARBA" id="ARBA00022448"/>
    </source>
</evidence>
<dbReference type="InterPro" id="IPR052076">
    <property type="entry name" value="TRP_cation_channel"/>
</dbReference>
<dbReference type="AlphaFoldDB" id="A0A6L2PGN2"/>
<keyword evidence="4" id="KW-0677">Repeat</keyword>
<evidence type="ECO:0000313" key="13">
    <source>
        <dbReference type="Proteomes" id="UP000502823"/>
    </source>
</evidence>
<feature type="transmembrane region" description="Helical" evidence="10">
    <location>
        <begin position="171"/>
        <end position="192"/>
    </location>
</feature>
<keyword evidence="6" id="KW-0040">ANK repeat</keyword>
<dbReference type="InParanoid" id="A0A6L2PGN2"/>
<keyword evidence="13" id="KW-1185">Reference proteome</keyword>
<dbReference type="PANTHER" id="PTHR47143">
    <property type="entry name" value="TRANSIENT RECEPTOR POTENTIAL CATION CHANNEL PROTEIN PAINLESS"/>
    <property type="match status" value="1"/>
</dbReference>
<dbReference type="PANTHER" id="PTHR47143:SF4">
    <property type="entry name" value="TRANSIENT RECEPTOR POTENTIAL CATION CHANNEL PROTEIN PAINLESS"/>
    <property type="match status" value="1"/>
</dbReference>
<feature type="transmembrane region" description="Helical" evidence="10">
    <location>
        <begin position="66"/>
        <end position="83"/>
    </location>
</feature>
<dbReference type="InterPro" id="IPR005821">
    <property type="entry name" value="Ion_trans_dom"/>
</dbReference>
<evidence type="ECO:0000256" key="8">
    <source>
        <dbReference type="ARBA" id="ARBA00023136"/>
    </source>
</evidence>
<evidence type="ECO:0000313" key="12">
    <source>
        <dbReference type="EMBL" id="GFG31634.1"/>
    </source>
</evidence>
<protein>
    <recommendedName>
        <fullName evidence="11">Ion transport domain-containing protein</fullName>
    </recommendedName>
</protein>
<evidence type="ECO:0000256" key="5">
    <source>
        <dbReference type="ARBA" id="ARBA00022989"/>
    </source>
</evidence>
<dbReference type="GO" id="GO:0005216">
    <property type="term" value="F:monoatomic ion channel activity"/>
    <property type="evidence" value="ECO:0007669"/>
    <property type="project" value="InterPro"/>
</dbReference>
<evidence type="ECO:0000256" key="10">
    <source>
        <dbReference type="SAM" id="Phobius"/>
    </source>
</evidence>
<organism evidence="12 13">
    <name type="scientific">Coptotermes formosanus</name>
    <name type="common">Formosan subterranean termite</name>
    <dbReference type="NCBI Taxonomy" id="36987"/>
    <lineage>
        <taxon>Eukaryota</taxon>
        <taxon>Metazoa</taxon>
        <taxon>Ecdysozoa</taxon>
        <taxon>Arthropoda</taxon>
        <taxon>Hexapoda</taxon>
        <taxon>Insecta</taxon>
        <taxon>Pterygota</taxon>
        <taxon>Neoptera</taxon>
        <taxon>Polyneoptera</taxon>
        <taxon>Dictyoptera</taxon>
        <taxon>Blattodea</taxon>
        <taxon>Blattoidea</taxon>
        <taxon>Termitoidae</taxon>
        <taxon>Rhinotermitidae</taxon>
        <taxon>Coptotermes</taxon>
    </lineage>
</organism>
<evidence type="ECO:0000256" key="4">
    <source>
        <dbReference type="ARBA" id="ARBA00022737"/>
    </source>
</evidence>
<dbReference type="GO" id="GO:1902495">
    <property type="term" value="C:transmembrane transporter complex"/>
    <property type="evidence" value="ECO:0007669"/>
    <property type="project" value="TreeGrafter"/>
</dbReference>
<accession>A0A6L2PGN2</accession>
<comment type="subcellular location">
    <subcellularLocation>
        <location evidence="1">Membrane</location>
        <topology evidence="1">Multi-pass membrane protein</topology>
    </subcellularLocation>
</comment>
<evidence type="ECO:0000256" key="3">
    <source>
        <dbReference type="ARBA" id="ARBA00022692"/>
    </source>
</evidence>
<dbReference type="EMBL" id="BLKM01000325">
    <property type="protein sequence ID" value="GFG31634.1"/>
    <property type="molecule type" value="Genomic_DNA"/>
</dbReference>
<evidence type="ECO:0000256" key="1">
    <source>
        <dbReference type="ARBA" id="ARBA00004141"/>
    </source>
</evidence>
<reference evidence="13" key="1">
    <citation type="submission" date="2020-01" db="EMBL/GenBank/DDBJ databases">
        <title>Draft genome sequence of the Termite Coptotermes fromosanus.</title>
        <authorList>
            <person name="Itakura S."/>
            <person name="Yosikawa Y."/>
            <person name="Umezawa K."/>
        </authorList>
    </citation>
    <scope>NUCLEOTIDE SEQUENCE [LARGE SCALE GENOMIC DNA]</scope>
</reference>
<gene>
    <name evidence="12" type="ORF">Cfor_03206</name>
</gene>
<keyword evidence="7" id="KW-0406">Ion transport</keyword>
<keyword evidence="2" id="KW-0813">Transport</keyword>
<keyword evidence="8 10" id="KW-0472">Membrane</keyword>
<evidence type="ECO:0000259" key="11">
    <source>
        <dbReference type="Pfam" id="PF00520"/>
    </source>
</evidence>
<sequence length="322" mass="37222">MAVKYWWKLFHQQWKKSLTTAWTVHQLFPDQQAYVSSIQNWLEILLIIATFMSRCDVVDSTVTKRHFFAIALLLGWFELLLMLGRMPVLSVQLEMLKTVSIAFVRLMECYVLLLIAFALSFYILFKGSLEKDEAEMFANPFLSLQKTIVMFTGEFDASSLPFDTLPYTSHAIFLLFLFMVAIILLNLLNVAVNDAEVARQNAKALSLVARVILISRIEGLFNVHLKFLKPHVEQTEETFVIFPNRPNKIQPTALRSLLSVISKKRKPNMERTSTVCEEKWDTFAEKLSALQLQQKKLERKLVSQLDEILARLDIRECETNPL</sequence>